<sequence length="199" mass="21719">MRIVDEEGAEALSMRTLAQRLDTGTATLYRAVANRGELVAHVVDRIFGEIDFDPVAVRDMDWQQACLTAAQGLFDVLSRHRRIAPLLIEQVPVGPNAMLHRERFLEFLLASGFSPVTAARAYATIARFVLGFAAQLPAHDGLAQAEPAAIAAFYRRLDPATFPATLAVADVLPSGRLEEEFGFGLRLLVTALADMRTEA</sequence>
<accession>A0A7G1KPE0</accession>
<gene>
    <name evidence="7" type="ORF">NWFMUON74_38750</name>
</gene>
<evidence type="ECO:0000313" key="7">
    <source>
        <dbReference type="EMBL" id="BCK56103.1"/>
    </source>
</evidence>
<keyword evidence="1" id="KW-0678">Repressor</keyword>
<dbReference type="PRINTS" id="PR00400">
    <property type="entry name" value="TETREPRESSOR"/>
</dbReference>
<dbReference type="InterPro" id="IPR004111">
    <property type="entry name" value="Repressor_TetR_C"/>
</dbReference>
<evidence type="ECO:0000313" key="8">
    <source>
        <dbReference type="Proteomes" id="UP000516173"/>
    </source>
</evidence>
<dbReference type="InterPro" id="IPR003012">
    <property type="entry name" value="Tet_transcr_reg_TetR"/>
</dbReference>
<dbReference type="Pfam" id="PF02909">
    <property type="entry name" value="TetR_C_1"/>
    <property type="match status" value="1"/>
</dbReference>
<dbReference type="GO" id="GO:0046677">
    <property type="term" value="P:response to antibiotic"/>
    <property type="evidence" value="ECO:0007669"/>
    <property type="project" value="InterPro"/>
</dbReference>
<organism evidence="7 8">
    <name type="scientific">Nocardia wallacei</name>
    <dbReference type="NCBI Taxonomy" id="480035"/>
    <lineage>
        <taxon>Bacteria</taxon>
        <taxon>Bacillati</taxon>
        <taxon>Actinomycetota</taxon>
        <taxon>Actinomycetes</taxon>
        <taxon>Mycobacteriales</taxon>
        <taxon>Nocardiaceae</taxon>
        <taxon>Nocardia</taxon>
    </lineage>
</organism>
<feature type="domain" description="HTH tetR-type" evidence="6">
    <location>
        <begin position="1"/>
        <end position="50"/>
    </location>
</feature>
<dbReference type="GO" id="GO:0045892">
    <property type="term" value="P:negative regulation of DNA-templated transcription"/>
    <property type="evidence" value="ECO:0007669"/>
    <property type="project" value="InterPro"/>
</dbReference>
<dbReference type="GO" id="GO:0003677">
    <property type="term" value="F:DNA binding"/>
    <property type="evidence" value="ECO:0007669"/>
    <property type="project" value="UniProtKB-UniRule"/>
</dbReference>
<feature type="DNA-binding region" description="H-T-H motif" evidence="5">
    <location>
        <begin position="13"/>
        <end position="32"/>
    </location>
</feature>
<dbReference type="PROSITE" id="PS50977">
    <property type="entry name" value="HTH_TETR_2"/>
    <property type="match status" value="1"/>
</dbReference>
<evidence type="ECO:0000256" key="1">
    <source>
        <dbReference type="ARBA" id="ARBA00022491"/>
    </source>
</evidence>
<proteinExistence type="predicted"/>
<dbReference type="InterPro" id="IPR001647">
    <property type="entry name" value="HTH_TetR"/>
</dbReference>
<keyword evidence="2" id="KW-0805">Transcription regulation</keyword>
<evidence type="ECO:0000259" key="6">
    <source>
        <dbReference type="PROSITE" id="PS50977"/>
    </source>
</evidence>
<evidence type="ECO:0000256" key="2">
    <source>
        <dbReference type="ARBA" id="ARBA00023015"/>
    </source>
</evidence>
<dbReference type="EMBL" id="AP023396">
    <property type="protein sequence ID" value="BCK56103.1"/>
    <property type="molecule type" value="Genomic_DNA"/>
</dbReference>
<evidence type="ECO:0000256" key="3">
    <source>
        <dbReference type="ARBA" id="ARBA00023125"/>
    </source>
</evidence>
<evidence type="ECO:0000256" key="4">
    <source>
        <dbReference type="ARBA" id="ARBA00023163"/>
    </source>
</evidence>
<keyword evidence="8" id="KW-1185">Reference proteome</keyword>
<dbReference type="Gene3D" id="1.10.357.10">
    <property type="entry name" value="Tetracycline Repressor, domain 2"/>
    <property type="match status" value="1"/>
</dbReference>
<reference evidence="7 8" key="1">
    <citation type="submission" date="2020-08" db="EMBL/GenBank/DDBJ databases">
        <title>Genome Sequencing of Nocardia wallacei strain FMUON74 and assembly.</title>
        <authorList>
            <person name="Toyokawa M."/>
            <person name="Uesaka K."/>
        </authorList>
    </citation>
    <scope>NUCLEOTIDE SEQUENCE [LARGE SCALE GENOMIC DNA]</scope>
    <source>
        <strain evidence="7 8">FMUON74</strain>
    </source>
</reference>
<dbReference type="SUPFAM" id="SSF46689">
    <property type="entry name" value="Homeodomain-like"/>
    <property type="match status" value="1"/>
</dbReference>
<evidence type="ECO:0000256" key="5">
    <source>
        <dbReference type="PROSITE-ProRule" id="PRU00335"/>
    </source>
</evidence>
<keyword evidence="4" id="KW-0804">Transcription</keyword>
<dbReference type="SUPFAM" id="SSF48498">
    <property type="entry name" value="Tetracyclin repressor-like, C-terminal domain"/>
    <property type="match status" value="1"/>
</dbReference>
<dbReference type="AlphaFoldDB" id="A0A7G1KPE0"/>
<protein>
    <submittedName>
        <fullName evidence="7">Putative transcriptional regulator, TetR family protein</fullName>
    </submittedName>
</protein>
<dbReference type="Proteomes" id="UP000516173">
    <property type="component" value="Chromosome"/>
</dbReference>
<keyword evidence="3 5" id="KW-0238">DNA-binding</keyword>
<dbReference type="KEGG" id="nwl:NWFMUON74_38750"/>
<name>A0A7G1KPE0_9NOCA</name>
<dbReference type="InterPro" id="IPR036271">
    <property type="entry name" value="Tet_transcr_reg_TetR-rel_C_sf"/>
</dbReference>
<dbReference type="InterPro" id="IPR009057">
    <property type="entry name" value="Homeodomain-like_sf"/>
</dbReference>